<dbReference type="InterPro" id="IPR051088">
    <property type="entry name" value="PTS_Sugar-EIIC/EIIB"/>
</dbReference>
<keyword evidence="7 8" id="KW-0472">Membrane</keyword>
<feature type="transmembrane region" description="Helical" evidence="8">
    <location>
        <begin position="223"/>
        <end position="243"/>
    </location>
</feature>
<dbReference type="GO" id="GO:0008982">
    <property type="term" value="F:protein-N(PI)-phosphohistidine-sugar phosphotransferase activity"/>
    <property type="evidence" value="ECO:0007669"/>
    <property type="project" value="InterPro"/>
</dbReference>
<keyword evidence="2" id="KW-0813">Transport</keyword>
<dbReference type="PROSITE" id="PS51105">
    <property type="entry name" value="PTS_EIIC_TYPE_3"/>
    <property type="match status" value="1"/>
</dbReference>
<feature type="transmembrane region" description="Helical" evidence="8">
    <location>
        <begin position="12"/>
        <end position="30"/>
    </location>
</feature>
<dbReference type="GO" id="GO:0005886">
    <property type="term" value="C:plasma membrane"/>
    <property type="evidence" value="ECO:0007669"/>
    <property type="project" value="UniProtKB-SubCell"/>
</dbReference>
<evidence type="ECO:0000256" key="3">
    <source>
        <dbReference type="ARBA" id="ARBA00022475"/>
    </source>
</evidence>
<keyword evidence="11" id="KW-1185">Reference proteome</keyword>
<dbReference type="Pfam" id="PF02378">
    <property type="entry name" value="PTS_EIIC"/>
    <property type="match status" value="1"/>
</dbReference>
<sequence length="371" mass="40687">MVSFFKTIGLVLTNFTAIIGGMAGPLATYFSAKYTAGYYKRSTGTAGITAFIFSLIINSRELFAASLNDGLLTRINLPVTINLAIAIFIGYLVGQIFRFSVASDDYIVDEHYIYHPKSLKPIAISMGLALILNFIFYVGTLFNVFTAIGNFFSNLIVSKSNLLTVFANTLMRSLSAWIGNSNPFNDIPFVNDPFALDNLNHALKYHSTVTVPHIFTETNLYDAYGVFSGIGGSLALLVTILWVSKSQRNRSVGLLSIFPSLFNHGVAFMVGIPVFFNFLFLIPFLLVPLVNVLLAAIMLYFKVIPPAVYPVPSGTPSVLYAFIGTGGSLRALAAGLVIFAVDVMIYLPFVKFNDRIHKELIEEDEKGGKND</sequence>
<evidence type="ECO:0000256" key="7">
    <source>
        <dbReference type="ARBA" id="ARBA00023136"/>
    </source>
</evidence>
<feature type="transmembrane region" description="Helical" evidence="8">
    <location>
        <begin position="42"/>
        <end position="59"/>
    </location>
</feature>
<evidence type="ECO:0000256" key="5">
    <source>
        <dbReference type="ARBA" id="ARBA00022692"/>
    </source>
</evidence>
<evidence type="ECO:0000259" key="9">
    <source>
        <dbReference type="PROSITE" id="PS51105"/>
    </source>
</evidence>
<dbReference type="KEGG" id="strg:SRT_06080"/>
<evidence type="ECO:0000256" key="8">
    <source>
        <dbReference type="SAM" id="Phobius"/>
    </source>
</evidence>
<dbReference type="GO" id="GO:1901264">
    <property type="term" value="P:carbohydrate derivative transport"/>
    <property type="evidence" value="ECO:0007669"/>
    <property type="project" value="TreeGrafter"/>
</dbReference>
<evidence type="ECO:0000313" key="11">
    <source>
        <dbReference type="Proteomes" id="UP000217758"/>
    </source>
</evidence>
<evidence type="ECO:0000256" key="2">
    <source>
        <dbReference type="ARBA" id="ARBA00022448"/>
    </source>
</evidence>
<dbReference type="PANTHER" id="PTHR33989:SF4">
    <property type="entry name" value="PTS SYSTEM N,N'-DIACETYLCHITOBIOSE-SPECIFIC EIIC COMPONENT"/>
    <property type="match status" value="1"/>
</dbReference>
<dbReference type="GO" id="GO:0009401">
    <property type="term" value="P:phosphoenolpyruvate-dependent sugar phosphotransferase system"/>
    <property type="evidence" value="ECO:0007669"/>
    <property type="project" value="InterPro"/>
</dbReference>
<feature type="transmembrane region" description="Helical" evidence="8">
    <location>
        <begin position="329"/>
        <end position="349"/>
    </location>
</feature>
<keyword evidence="6 8" id="KW-1133">Transmembrane helix</keyword>
<proteinExistence type="predicted"/>
<keyword evidence="3" id="KW-1003">Cell membrane</keyword>
<organism evidence="10 11">
    <name type="scientific">Streptococcus troglodytae</name>
    <dbReference type="NCBI Taxonomy" id="1111760"/>
    <lineage>
        <taxon>Bacteria</taxon>
        <taxon>Bacillati</taxon>
        <taxon>Bacillota</taxon>
        <taxon>Bacilli</taxon>
        <taxon>Lactobacillales</taxon>
        <taxon>Streptococcaceae</taxon>
        <taxon>Streptococcus</taxon>
    </lineage>
</organism>
<evidence type="ECO:0000256" key="6">
    <source>
        <dbReference type="ARBA" id="ARBA00022989"/>
    </source>
</evidence>
<comment type="subcellular location">
    <subcellularLocation>
        <location evidence="1">Cell membrane</location>
        <topology evidence="1">Multi-pass membrane protein</topology>
    </subcellularLocation>
</comment>
<evidence type="ECO:0000256" key="1">
    <source>
        <dbReference type="ARBA" id="ARBA00004651"/>
    </source>
</evidence>
<dbReference type="Proteomes" id="UP000217758">
    <property type="component" value="Chromosome"/>
</dbReference>
<dbReference type="EMBL" id="AP014612">
    <property type="protein sequence ID" value="BAQ23869.1"/>
    <property type="molecule type" value="Genomic_DNA"/>
</dbReference>
<feature type="transmembrane region" description="Helical" evidence="8">
    <location>
        <begin position="79"/>
        <end position="101"/>
    </location>
</feature>
<keyword evidence="5 8" id="KW-0812">Transmembrane</keyword>
<dbReference type="InterPro" id="IPR003352">
    <property type="entry name" value="PTS_EIIC"/>
</dbReference>
<feature type="transmembrane region" description="Helical" evidence="8">
    <location>
        <begin position="278"/>
        <end position="300"/>
    </location>
</feature>
<feature type="domain" description="PTS EIIC type-3" evidence="9">
    <location>
        <begin position="1"/>
        <end position="349"/>
    </location>
</feature>
<dbReference type="InterPro" id="IPR004501">
    <property type="entry name" value="PTS_EIIC_3"/>
</dbReference>
<gene>
    <name evidence="10" type="ORF">SRT_06080</name>
</gene>
<evidence type="ECO:0000256" key="4">
    <source>
        <dbReference type="ARBA" id="ARBA00022597"/>
    </source>
</evidence>
<accession>A0A1L7LIA3</accession>
<name>A0A1L7LIA3_9STRE</name>
<keyword evidence="4" id="KW-0762">Sugar transport</keyword>
<dbReference type="PANTHER" id="PTHR33989">
    <property type="match status" value="1"/>
</dbReference>
<reference evidence="10 11" key="1">
    <citation type="journal article" date="2016" name="Microbiol. Immunol.">
        <title>Complete genome sequence of Streptococcus troglodytae TKU31 isolated from the oral cavity of a chimpanzee (Pan troglodytes).</title>
        <authorList>
            <person name="Okamoto M."/>
            <person name="Naito M."/>
            <person name="Miyanohara M."/>
            <person name="Imai S."/>
            <person name="Nomura Y."/>
            <person name="Saito W."/>
            <person name="Momoi Y."/>
            <person name="Takada K."/>
            <person name="Miyabe-Nishiwaki T."/>
            <person name="Tomonaga M."/>
            <person name="Hanada N."/>
        </authorList>
    </citation>
    <scope>NUCLEOTIDE SEQUENCE [LARGE SCALE GENOMIC DNA]</scope>
    <source>
        <strain evidence="11">TKU 31</strain>
    </source>
</reference>
<protein>
    <submittedName>
        <fullName evidence="10">Cellobiose-specific PTS system IIC component</fullName>
    </submittedName>
</protein>
<evidence type="ECO:0000313" key="10">
    <source>
        <dbReference type="EMBL" id="BAQ23869.1"/>
    </source>
</evidence>
<dbReference type="AlphaFoldDB" id="A0A1L7LIA3"/>
<feature type="transmembrane region" description="Helical" evidence="8">
    <location>
        <begin position="122"/>
        <end position="145"/>
    </location>
</feature>